<dbReference type="Pfam" id="PF06580">
    <property type="entry name" value="His_kinase"/>
    <property type="match status" value="1"/>
</dbReference>
<feature type="transmembrane region" description="Helical" evidence="1">
    <location>
        <begin position="77"/>
        <end position="98"/>
    </location>
</feature>
<dbReference type="GO" id="GO:0004673">
    <property type="term" value="F:protein histidine kinase activity"/>
    <property type="evidence" value="ECO:0007669"/>
    <property type="project" value="UniProtKB-EC"/>
</dbReference>
<dbReference type="EMBL" id="JBHTMV010000003">
    <property type="protein sequence ID" value="MFD1293453.1"/>
    <property type="molecule type" value="Genomic_DNA"/>
</dbReference>
<evidence type="ECO:0000256" key="1">
    <source>
        <dbReference type="SAM" id="Phobius"/>
    </source>
</evidence>
<keyword evidence="3" id="KW-0418">Kinase</keyword>
<dbReference type="RefSeq" id="WP_386808652.1">
    <property type="nucleotide sequence ID" value="NZ_JBHTMV010000003.1"/>
</dbReference>
<dbReference type="PANTHER" id="PTHR34220">
    <property type="entry name" value="SENSOR HISTIDINE KINASE YPDA"/>
    <property type="match status" value="1"/>
</dbReference>
<organism evidence="3 4">
    <name type="scientific">Lutibacter holmesii</name>
    <dbReference type="NCBI Taxonomy" id="1137985"/>
    <lineage>
        <taxon>Bacteria</taxon>
        <taxon>Pseudomonadati</taxon>
        <taxon>Bacteroidota</taxon>
        <taxon>Flavobacteriia</taxon>
        <taxon>Flavobacteriales</taxon>
        <taxon>Flavobacteriaceae</taxon>
        <taxon>Lutibacter</taxon>
    </lineage>
</organism>
<accession>A0ABW3WP29</accession>
<evidence type="ECO:0000313" key="3">
    <source>
        <dbReference type="EMBL" id="MFD1293453.1"/>
    </source>
</evidence>
<keyword evidence="3" id="KW-0808">Transferase</keyword>
<keyword evidence="1" id="KW-0472">Membrane</keyword>
<dbReference type="InterPro" id="IPR036890">
    <property type="entry name" value="HATPase_C_sf"/>
</dbReference>
<feature type="domain" description="Signal transduction histidine kinase internal region" evidence="2">
    <location>
        <begin position="166"/>
        <end position="243"/>
    </location>
</feature>
<feature type="transmembrane region" description="Helical" evidence="1">
    <location>
        <begin position="12"/>
        <end position="32"/>
    </location>
</feature>
<evidence type="ECO:0000313" key="4">
    <source>
        <dbReference type="Proteomes" id="UP001597241"/>
    </source>
</evidence>
<name>A0ABW3WP29_9FLAO</name>
<proteinExistence type="predicted"/>
<dbReference type="Proteomes" id="UP001597241">
    <property type="component" value="Unassembled WGS sequence"/>
</dbReference>
<reference evidence="4" key="1">
    <citation type="journal article" date="2019" name="Int. J. Syst. Evol. Microbiol.">
        <title>The Global Catalogue of Microorganisms (GCM) 10K type strain sequencing project: providing services to taxonomists for standard genome sequencing and annotation.</title>
        <authorList>
            <consortium name="The Broad Institute Genomics Platform"/>
            <consortium name="The Broad Institute Genome Sequencing Center for Infectious Disease"/>
            <person name="Wu L."/>
            <person name="Ma J."/>
        </authorList>
    </citation>
    <scope>NUCLEOTIDE SEQUENCE [LARGE SCALE GENOMIC DNA]</scope>
    <source>
        <strain evidence="4">CCUG 62221</strain>
    </source>
</reference>
<keyword evidence="1" id="KW-0812">Transmembrane</keyword>
<dbReference type="InterPro" id="IPR010559">
    <property type="entry name" value="Sig_transdc_His_kin_internal"/>
</dbReference>
<dbReference type="PANTHER" id="PTHR34220:SF7">
    <property type="entry name" value="SENSOR HISTIDINE KINASE YPDA"/>
    <property type="match status" value="1"/>
</dbReference>
<sequence>MNTKGSIIKYGTIIFSHSIFWVVIYFFYAYFLGYGSSNTAYVNLFSGFLMPVTILISYFLIYYLIPRYLLAKKYKYFILYSIYTFIISVYIIILSILYGLVYSEGYKDVDTVPLTKTLPFIILGVYFVVLIVVSLSLIMHNYNSIVKNESLNGKILNAQLELKEQELRFLKMQIHPHFLFNSLNTIYGFALKKADEAPEMILKLSNLLDYILYQIEKPSVLLQDEVNHLLDYVSLEKMRFHDTLEVTIEKKIENKNAQIAPMLLIPFVENAFKHGAIEKGKLIVHMILETKNDELFFEIGNTSKFEANTEKGIGLENIEKRLKMLYPNVHEIEIIQQENNFSVQLKIKNLKVLNNEQNL</sequence>
<dbReference type="EC" id="2.7.13.3" evidence="3"/>
<keyword evidence="4" id="KW-1185">Reference proteome</keyword>
<dbReference type="Gene3D" id="3.30.565.10">
    <property type="entry name" value="Histidine kinase-like ATPase, C-terminal domain"/>
    <property type="match status" value="1"/>
</dbReference>
<gene>
    <name evidence="3" type="ORF">ACFQ5N_06355</name>
</gene>
<keyword evidence="1" id="KW-1133">Transmembrane helix</keyword>
<protein>
    <submittedName>
        <fullName evidence="3">Sensor histidine kinase</fullName>
        <ecNumber evidence="3">2.7.13.3</ecNumber>
    </submittedName>
</protein>
<dbReference type="InterPro" id="IPR050640">
    <property type="entry name" value="Bact_2-comp_sensor_kinase"/>
</dbReference>
<evidence type="ECO:0000259" key="2">
    <source>
        <dbReference type="Pfam" id="PF06580"/>
    </source>
</evidence>
<feature type="transmembrane region" description="Helical" evidence="1">
    <location>
        <begin position="118"/>
        <end position="138"/>
    </location>
</feature>
<comment type="caution">
    <text evidence="3">The sequence shown here is derived from an EMBL/GenBank/DDBJ whole genome shotgun (WGS) entry which is preliminary data.</text>
</comment>
<feature type="transmembrane region" description="Helical" evidence="1">
    <location>
        <begin position="44"/>
        <end position="65"/>
    </location>
</feature>